<organism evidence="1 2">
    <name type="scientific">Pterulicium gracile</name>
    <dbReference type="NCBI Taxonomy" id="1884261"/>
    <lineage>
        <taxon>Eukaryota</taxon>
        <taxon>Fungi</taxon>
        <taxon>Dikarya</taxon>
        <taxon>Basidiomycota</taxon>
        <taxon>Agaricomycotina</taxon>
        <taxon>Agaricomycetes</taxon>
        <taxon>Agaricomycetidae</taxon>
        <taxon>Agaricales</taxon>
        <taxon>Pleurotineae</taxon>
        <taxon>Pterulaceae</taxon>
        <taxon>Pterulicium</taxon>
    </lineage>
</organism>
<keyword evidence="2" id="KW-1185">Reference proteome</keyword>
<sequence>MNESSLDLLWESIPSALKLLRLMPADCWEWIQAKSIAPMRKHMVLHFTRSLTITDFDRVLVHSQRVRVIGGSGHFYTAFMPTESIQFKHKANYLSPIISTLALFPQLRTLTLITHDDAPHTLYFAMMVPSLQKINWTIVLDNWPSTVELLFTQFAKNCTAQLASLDLKHESATVVDVCTYAKIEHFMYPFLPTFASLKDLRITYTAANLQLLLETLSHLHQIEVLEASKTVGM</sequence>
<reference evidence="1 2" key="1">
    <citation type="journal article" date="2019" name="Nat. Ecol. Evol.">
        <title>Megaphylogeny resolves global patterns of mushroom evolution.</title>
        <authorList>
            <person name="Varga T."/>
            <person name="Krizsan K."/>
            <person name="Foldi C."/>
            <person name="Dima B."/>
            <person name="Sanchez-Garcia M."/>
            <person name="Sanchez-Ramirez S."/>
            <person name="Szollosi G.J."/>
            <person name="Szarkandi J.G."/>
            <person name="Papp V."/>
            <person name="Albert L."/>
            <person name="Andreopoulos W."/>
            <person name="Angelini C."/>
            <person name="Antonin V."/>
            <person name="Barry K.W."/>
            <person name="Bougher N.L."/>
            <person name="Buchanan P."/>
            <person name="Buyck B."/>
            <person name="Bense V."/>
            <person name="Catcheside P."/>
            <person name="Chovatia M."/>
            <person name="Cooper J."/>
            <person name="Damon W."/>
            <person name="Desjardin D."/>
            <person name="Finy P."/>
            <person name="Geml J."/>
            <person name="Haridas S."/>
            <person name="Hughes K."/>
            <person name="Justo A."/>
            <person name="Karasinski D."/>
            <person name="Kautmanova I."/>
            <person name="Kiss B."/>
            <person name="Kocsube S."/>
            <person name="Kotiranta H."/>
            <person name="LaButti K.M."/>
            <person name="Lechner B.E."/>
            <person name="Liimatainen K."/>
            <person name="Lipzen A."/>
            <person name="Lukacs Z."/>
            <person name="Mihaltcheva S."/>
            <person name="Morgado L.N."/>
            <person name="Niskanen T."/>
            <person name="Noordeloos M.E."/>
            <person name="Ohm R.A."/>
            <person name="Ortiz-Santana B."/>
            <person name="Ovrebo C."/>
            <person name="Racz N."/>
            <person name="Riley R."/>
            <person name="Savchenko A."/>
            <person name="Shiryaev A."/>
            <person name="Soop K."/>
            <person name="Spirin V."/>
            <person name="Szebenyi C."/>
            <person name="Tomsovsky M."/>
            <person name="Tulloss R.E."/>
            <person name="Uehling J."/>
            <person name="Grigoriev I.V."/>
            <person name="Vagvolgyi C."/>
            <person name="Papp T."/>
            <person name="Martin F.M."/>
            <person name="Miettinen O."/>
            <person name="Hibbett D.S."/>
            <person name="Nagy L.G."/>
        </authorList>
    </citation>
    <scope>NUCLEOTIDE SEQUENCE [LARGE SCALE GENOMIC DNA]</scope>
    <source>
        <strain evidence="1 2">CBS 309.79</strain>
    </source>
</reference>
<gene>
    <name evidence="1" type="ORF">BDV98DRAFT_109833</name>
</gene>
<protein>
    <recommendedName>
        <fullName evidence="3">F-box domain-containing protein</fullName>
    </recommendedName>
</protein>
<evidence type="ECO:0000313" key="2">
    <source>
        <dbReference type="Proteomes" id="UP000305067"/>
    </source>
</evidence>
<dbReference type="OrthoDB" id="3031760at2759"/>
<evidence type="ECO:0008006" key="3">
    <source>
        <dbReference type="Google" id="ProtNLM"/>
    </source>
</evidence>
<dbReference type="EMBL" id="ML178968">
    <property type="protein sequence ID" value="TFK95084.1"/>
    <property type="molecule type" value="Genomic_DNA"/>
</dbReference>
<proteinExistence type="predicted"/>
<evidence type="ECO:0000313" key="1">
    <source>
        <dbReference type="EMBL" id="TFK95084.1"/>
    </source>
</evidence>
<dbReference type="AlphaFoldDB" id="A0A5C3PZ05"/>
<dbReference type="Proteomes" id="UP000305067">
    <property type="component" value="Unassembled WGS sequence"/>
</dbReference>
<accession>A0A5C3PZ05</accession>
<name>A0A5C3PZ05_9AGAR</name>